<dbReference type="Pfam" id="PF01546">
    <property type="entry name" value="Peptidase_M20"/>
    <property type="match status" value="1"/>
</dbReference>
<keyword evidence="8" id="KW-0378">Hydrolase</keyword>
<evidence type="ECO:0000259" key="12">
    <source>
        <dbReference type="Pfam" id="PF07687"/>
    </source>
</evidence>
<dbReference type="EC" id="3.5.1.18" evidence="5"/>
<dbReference type="UniPathway" id="UPA00034">
    <property type="reaction ID" value="UER00021"/>
</dbReference>
<keyword evidence="14" id="KW-1185">Reference proteome</keyword>
<evidence type="ECO:0000256" key="9">
    <source>
        <dbReference type="ARBA" id="ARBA00022833"/>
    </source>
</evidence>
<comment type="caution">
    <text evidence="13">The sequence shown here is derived from an EMBL/GenBank/DDBJ whole genome shotgun (WGS) entry which is preliminary data.</text>
</comment>
<dbReference type="SUPFAM" id="SSF55031">
    <property type="entry name" value="Bacterial exopeptidase dimerisation domain"/>
    <property type="match status" value="1"/>
</dbReference>
<evidence type="ECO:0000256" key="5">
    <source>
        <dbReference type="ARBA" id="ARBA00011921"/>
    </source>
</evidence>
<comment type="cofactor">
    <cofactor evidence="2">
        <name>Zn(2+)</name>
        <dbReference type="ChEBI" id="CHEBI:29105"/>
    </cofactor>
</comment>
<dbReference type="PROSITE" id="PS00758">
    <property type="entry name" value="ARGE_DAPE_CPG2_1"/>
    <property type="match status" value="1"/>
</dbReference>
<dbReference type="GO" id="GO:0009089">
    <property type="term" value="P:lysine biosynthetic process via diaminopimelate"/>
    <property type="evidence" value="ECO:0007669"/>
    <property type="project" value="UniProtKB-UniPathway"/>
</dbReference>
<proteinExistence type="inferred from homology"/>
<dbReference type="EMBL" id="QJJQ01000016">
    <property type="protein sequence ID" value="PXW83410.1"/>
    <property type="molecule type" value="Genomic_DNA"/>
</dbReference>
<dbReference type="AlphaFoldDB" id="A0A2V3VPF7"/>
<sequence length="399" mass="44001">MTIKVDQAFKTVDQEISEKEVSDLLLDLIRIESHKESDTDELTICKFIDSFFRADCIDSELDFVTDSRPNIYATLGKGAKGKNLMLNGHTDTVPSYNMTDPFNPTIHGGLVYGRGAVDMKGAIAAMMIAVVAIKRANISLRGKLLFTGVIDEEQRCIGAKRIVDQKYPLADYAIVGEPTNLQIMIGHKGMEWIEITVHGQSSHGSTPEKGVNAISQATKLIHLIEKELINDLKKKKDPLLGEPTLNIGVIQGGVDPNVIPNTCKISIDRRWVPSESTQSMKQDFEKIINELHKKDPTFKADVRRMSEATGVHVPLSTPSEHVFVKDLQNGMQKLFNVDSDLGVFQGWSDAAQLSTAGITSVVCGPGDIKYAHANDEQIPVSEVIKAARFYAYMALKICM</sequence>
<keyword evidence="9" id="KW-0862">Zinc</keyword>
<evidence type="ECO:0000256" key="7">
    <source>
        <dbReference type="ARBA" id="ARBA00022723"/>
    </source>
</evidence>
<dbReference type="Proteomes" id="UP000247978">
    <property type="component" value="Unassembled WGS sequence"/>
</dbReference>
<evidence type="ECO:0000256" key="2">
    <source>
        <dbReference type="ARBA" id="ARBA00001947"/>
    </source>
</evidence>
<evidence type="ECO:0000256" key="6">
    <source>
        <dbReference type="ARBA" id="ARBA00016853"/>
    </source>
</evidence>
<evidence type="ECO:0000313" key="13">
    <source>
        <dbReference type="EMBL" id="PXW83410.1"/>
    </source>
</evidence>
<dbReference type="Gene3D" id="3.40.630.10">
    <property type="entry name" value="Zn peptidases"/>
    <property type="match status" value="1"/>
</dbReference>
<dbReference type="SUPFAM" id="SSF53187">
    <property type="entry name" value="Zn-dependent exopeptidases"/>
    <property type="match status" value="1"/>
</dbReference>
<dbReference type="CDD" id="cd08659">
    <property type="entry name" value="M20_ArgE_DapE-like"/>
    <property type="match status" value="1"/>
</dbReference>
<comment type="pathway">
    <text evidence="3">Amino-acid biosynthesis; L-lysine biosynthesis via DAP pathway; LL-2,6-diaminopimelate from (S)-tetrahydrodipicolinate (succinylase route): step 3/3.</text>
</comment>
<dbReference type="GO" id="GO:0046872">
    <property type="term" value="F:metal ion binding"/>
    <property type="evidence" value="ECO:0007669"/>
    <property type="project" value="UniProtKB-KW"/>
</dbReference>
<dbReference type="GO" id="GO:0009014">
    <property type="term" value="F:succinyl-diaminopimelate desuccinylase activity"/>
    <property type="evidence" value="ECO:0007669"/>
    <property type="project" value="UniProtKB-EC"/>
</dbReference>
<reference evidence="13 14" key="1">
    <citation type="submission" date="2018-05" db="EMBL/GenBank/DDBJ databases">
        <title>Genomic Encyclopedia of Type Strains, Phase IV (KMG-IV): sequencing the most valuable type-strain genomes for metagenomic binning, comparative biology and taxonomic classification.</title>
        <authorList>
            <person name="Goeker M."/>
        </authorList>
    </citation>
    <scope>NUCLEOTIDE SEQUENCE [LARGE SCALE GENOMIC DNA]</scope>
    <source>
        <strain evidence="13 14">DSM 28556</strain>
    </source>
</reference>
<evidence type="ECO:0000256" key="10">
    <source>
        <dbReference type="ARBA" id="ARBA00023285"/>
    </source>
</evidence>
<evidence type="ECO:0000256" key="4">
    <source>
        <dbReference type="ARBA" id="ARBA00006247"/>
    </source>
</evidence>
<dbReference type="RefSeq" id="WP_110396930.1">
    <property type="nucleotide sequence ID" value="NZ_JADIJL010000002.1"/>
</dbReference>
<dbReference type="InterPro" id="IPR050072">
    <property type="entry name" value="Peptidase_M20A"/>
</dbReference>
<keyword evidence="10" id="KW-0170">Cobalt</keyword>
<organism evidence="13 14">
    <name type="scientific">Pseudogracilibacillus auburnensis</name>
    <dbReference type="NCBI Taxonomy" id="1494959"/>
    <lineage>
        <taxon>Bacteria</taxon>
        <taxon>Bacillati</taxon>
        <taxon>Bacillota</taxon>
        <taxon>Bacilli</taxon>
        <taxon>Bacillales</taxon>
        <taxon>Bacillaceae</taxon>
        <taxon>Pseudogracilibacillus</taxon>
    </lineage>
</organism>
<dbReference type="NCBIfam" id="TIGR01910">
    <property type="entry name" value="DapE-ArgE"/>
    <property type="match status" value="1"/>
</dbReference>
<dbReference type="PANTHER" id="PTHR43808">
    <property type="entry name" value="ACETYLORNITHINE DEACETYLASE"/>
    <property type="match status" value="1"/>
</dbReference>
<evidence type="ECO:0000256" key="8">
    <source>
        <dbReference type="ARBA" id="ARBA00022801"/>
    </source>
</evidence>
<dbReference type="Gene3D" id="3.30.70.360">
    <property type="match status" value="1"/>
</dbReference>
<dbReference type="InterPro" id="IPR011650">
    <property type="entry name" value="Peptidase_M20_dimer"/>
</dbReference>
<dbReference type="InterPro" id="IPR036264">
    <property type="entry name" value="Bact_exopeptidase_dim_dom"/>
</dbReference>
<dbReference type="InterPro" id="IPR010182">
    <property type="entry name" value="ArgE/DapE"/>
</dbReference>
<dbReference type="InterPro" id="IPR002933">
    <property type="entry name" value="Peptidase_M20"/>
</dbReference>
<comment type="catalytic activity">
    <reaction evidence="11">
        <text>N-succinyl-(2S,6S)-2,6-diaminopimelate + H2O = (2S,6S)-2,6-diaminopimelate + succinate</text>
        <dbReference type="Rhea" id="RHEA:22608"/>
        <dbReference type="ChEBI" id="CHEBI:15377"/>
        <dbReference type="ChEBI" id="CHEBI:30031"/>
        <dbReference type="ChEBI" id="CHEBI:57609"/>
        <dbReference type="ChEBI" id="CHEBI:58087"/>
        <dbReference type="EC" id="3.5.1.18"/>
    </reaction>
</comment>
<accession>A0A2V3VPF7</accession>
<evidence type="ECO:0000256" key="1">
    <source>
        <dbReference type="ARBA" id="ARBA00001941"/>
    </source>
</evidence>
<evidence type="ECO:0000313" key="14">
    <source>
        <dbReference type="Proteomes" id="UP000247978"/>
    </source>
</evidence>
<gene>
    <name evidence="13" type="ORF">DFR56_11689</name>
</gene>
<name>A0A2V3VPF7_9BACI</name>
<comment type="similarity">
    <text evidence="4">Belongs to the peptidase M20A family.</text>
</comment>
<feature type="domain" description="Peptidase M20 dimerisation" evidence="12">
    <location>
        <begin position="185"/>
        <end position="295"/>
    </location>
</feature>
<keyword evidence="7" id="KW-0479">Metal-binding</keyword>
<evidence type="ECO:0000256" key="11">
    <source>
        <dbReference type="ARBA" id="ARBA00051301"/>
    </source>
</evidence>
<dbReference type="Pfam" id="PF07687">
    <property type="entry name" value="M20_dimer"/>
    <property type="match status" value="1"/>
</dbReference>
<comment type="cofactor">
    <cofactor evidence="1">
        <name>Co(2+)</name>
        <dbReference type="ChEBI" id="CHEBI:48828"/>
    </cofactor>
</comment>
<dbReference type="InterPro" id="IPR001261">
    <property type="entry name" value="ArgE/DapE_CS"/>
</dbReference>
<dbReference type="OrthoDB" id="9792335at2"/>
<evidence type="ECO:0000256" key="3">
    <source>
        <dbReference type="ARBA" id="ARBA00005130"/>
    </source>
</evidence>
<protein>
    <recommendedName>
        <fullName evidence="6">Probable succinyl-diaminopimelate desuccinylase</fullName>
        <ecNumber evidence="5">3.5.1.18</ecNumber>
    </recommendedName>
</protein>